<dbReference type="InterPro" id="IPR007553">
    <property type="entry name" value="2-thiour_desulf"/>
</dbReference>
<evidence type="ECO:0000313" key="2">
    <source>
        <dbReference type="Proteomes" id="UP001321763"/>
    </source>
</evidence>
<proteinExistence type="predicted"/>
<organism evidence="1 2">
    <name type="scientific">Clostridium tetani</name>
    <dbReference type="NCBI Taxonomy" id="1513"/>
    <lineage>
        <taxon>Bacteria</taxon>
        <taxon>Bacillati</taxon>
        <taxon>Bacillota</taxon>
        <taxon>Clostridia</taxon>
        <taxon>Eubacteriales</taxon>
        <taxon>Clostridiaceae</taxon>
        <taxon>Clostridium</taxon>
    </lineage>
</organism>
<protein>
    <recommendedName>
        <fullName evidence="3">DUF523 domain-containing protein</fullName>
    </recommendedName>
</protein>
<evidence type="ECO:0000313" key="1">
    <source>
        <dbReference type="EMBL" id="BDR81935.1"/>
    </source>
</evidence>
<dbReference type="PANTHER" id="PTHR30087:SF1">
    <property type="entry name" value="HYPOTHETICAL CYTOSOLIC PROTEIN"/>
    <property type="match status" value="1"/>
</dbReference>
<dbReference type="RefSeq" id="WP_164967898.1">
    <property type="nucleotide sequence ID" value="NZ_AP026806.1"/>
</dbReference>
<dbReference type="Pfam" id="PF04463">
    <property type="entry name" value="2-thiour_desulf"/>
    <property type="match status" value="1"/>
</dbReference>
<reference evidence="1 2" key="1">
    <citation type="submission" date="2022-09" db="EMBL/GenBank/DDBJ databases">
        <title>complete genome sequences of Clostridium tetani str. KHSU-234311-028 isolated from soil.</title>
        <authorList>
            <person name="Sekizuka T."/>
            <person name="Shitada C."/>
            <person name="Takahashi M."/>
            <person name="Kuroda M."/>
        </authorList>
    </citation>
    <scope>NUCLEOTIDE SEQUENCE [LARGE SCALE GENOMIC DNA]</scope>
    <source>
        <strain evidence="1 2">KHSU-234311-028</strain>
    </source>
</reference>
<dbReference type="Proteomes" id="UP001321763">
    <property type="component" value="Chromosome"/>
</dbReference>
<dbReference type="PANTHER" id="PTHR30087">
    <property type="entry name" value="INNER MEMBRANE PROTEIN"/>
    <property type="match status" value="1"/>
</dbReference>
<dbReference type="EMBL" id="AP026818">
    <property type="protein sequence ID" value="BDR81935.1"/>
    <property type="molecule type" value="Genomic_DNA"/>
</dbReference>
<evidence type="ECO:0008006" key="3">
    <source>
        <dbReference type="Google" id="ProtNLM"/>
    </source>
</evidence>
<accession>A0ABC8EGD1</accession>
<dbReference type="AlphaFoldDB" id="A0ABC8EGD1"/>
<name>A0ABC8EGD1_CLOTA</name>
<sequence length="153" mass="16890">MIIISACLCGVNCKYNGKNNLKEGVEKLLKEGKLIPVCPEQLGGMETPREPHEIVDSTALEVLRGKGKVLSITYKDSTDKFIKGAYETLRMAKDLGVTEAILKSNSPSCGFGTIYDGNFSGNKIKGNGVTAELLKRENIKIYNEEYIERLLEE</sequence>
<gene>
    <name evidence="1" type="ORF">K234311028_21810</name>
</gene>